<proteinExistence type="predicted"/>
<evidence type="ECO:0000313" key="1">
    <source>
        <dbReference type="EMBL" id="TID26504.1"/>
    </source>
</evidence>
<accession>A0A4Z1PFQ8</accession>
<dbReference type="EMBL" id="SNSC02000002">
    <property type="protein sequence ID" value="TID26504.1"/>
    <property type="molecule type" value="Genomic_DNA"/>
</dbReference>
<comment type="caution">
    <text evidence="1">The sequence shown here is derived from an EMBL/GenBank/DDBJ whole genome shotgun (WGS) entry which is preliminary data.</text>
</comment>
<evidence type="ECO:0000313" key="2">
    <source>
        <dbReference type="Proteomes" id="UP000298493"/>
    </source>
</evidence>
<organism evidence="1 2">
    <name type="scientific">Venturia nashicola</name>
    <dbReference type="NCBI Taxonomy" id="86259"/>
    <lineage>
        <taxon>Eukaryota</taxon>
        <taxon>Fungi</taxon>
        <taxon>Dikarya</taxon>
        <taxon>Ascomycota</taxon>
        <taxon>Pezizomycotina</taxon>
        <taxon>Dothideomycetes</taxon>
        <taxon>Pleosporomycetidae</taxon>
        <taxon>Venturiales</taxon>
        <taxon>Venturiaceae</taxon>
        <taxon>Venturia</taxon>
    </lineage>
</organism>
<gene>
    <name evidence="1" type="ORF">E6O75_ATG00997</name>
</gene>
<keyword evidence="2" id="KW-1185">Reference proteome</keyword>
<dbReference type="Proteomes" id="UP000298493">
    <property type="component" value="Unassembled WGS sequence"/>
</dbReference>
<protein>
    <submittedName>
        <fullName evidence="1">Uncharacterized protein</fullName>
    </submittedName>
</protein>
<dbReference type="AlphaFoldDB" id="A0A4Z1PFQ8"/>
<reference evidence="1 2" key="1">
    <citation type="submission" date="2019-04" db="EMBL/GenBank/DDBJ databases">
        <title>High contiguity whole genome sequence and gene annotation resource for two Venturia nashicola isolates.</title>
        <authorList>
            <person name="Prokchorchik M."/>
            <person name="Won K."/>
            <person name="Lee Y."/>
            <person name="Choi E.D."/>
            <person name="Segonzac C."/>
            <person name="Sohn K.H."/>
        </authorList>
    </citation>
    <scope>NUCLEOTIDE SEQUENCE [LARGE SCALE GENOMIC DNA]</scope>
    <source>
        <strain evidence="1 2">PRI2</strain>
    </source>
</reference>
<sequence>MVYPYFSITESENTCPFTHRSNLDCVVALILFCGQHITIPFIFKSRIKPLIRGSSKQSDHALGRCDISIWLASRYEDSTSDITSTFSHQRVSGVRSFVAPAVRVASKRKDFYTKAKKTTTNWINFLSQARSRFVSQNAAAPQKSMKT</sequence>
<name>A0A4Z1PFQ8_9PEZI</name>